<dbReference type="EMBL" id="MZMU01000003">
    <property type="protein sequence ID" value="RXT29349.1"/>
    <property type="molecule type" value="Genomic_DNA"/>
</dbReference>
<evidence type="ECO:0000313" key="2">
    <source>
        <dbReference type="Proteomes" id="UP000290767"/>
    </source>
</evidence>
<proteinExistence type="predicted"/>
<name>A0A4Q1UBG9_RHILE</name>
<protein>
    <submittedName>
        <fullName evidence="1">Uncharacterized protein</fullName>
    </submittedName>
</protein>
<sequence>MSIDRIFDNMPDRIKVLPRNDRGFPIPYFAAEIDGKRDFRIVSPDKMAHAVRNDLCWVCGVRLGKYKAFVIGPMCGINRTIADPPSHRECAIFSALNCPFLSSPLAKRRASDMPEGAGDAAGFALKRNPGVTGVWLTHSYRPFRPHAGKKGILFSIGEPLEVLWFAAGRPATRDEVQRSVETGLPAIEEIGRVDGEAGVAELERRVAAFQHLLPAGSPTDL</sequence>
<dbReference type="RefSeq" id="WP_129418793.1">
    <property type="nucleotide sequence ID" value="NZ_MZMU01000003.1"/>
</dbReference>
<dbReference type="AlphaFoldDB" id="A0A4Q1UBG9"/>
<evidence type="ECO:0000313" key="1">
    <source>
        <dbReference type="EMBL" id="RXT29349.1"/>
    </source>
</evidence>
<comment type="caution">
    <text evidence="1">The sequence shown here is derived from an EMBL/GenBank/DDBJ whole genome shotgun (WGS) entry which is preliminary data.</text>
</comment>
<dbReference type="Proteomes" id="UP000290767">
    <property type="component" value="Unassembled WGS sequence"/>
</dbReference>
<accession>A0A4Q1UBG9</accession>
<gene>
    <name evidence="1" type="ORF">B5P46_11750</name>
</gene>
<organism evidence="1 2">
    <name type="scientific">Rhizobium leguminosarum</name>
    <dbReference type="NCBI Taxonomy" id="384"/>
    <lineage>
        <taxon>Bacteria</taxon>
        <taxon>Pseudomonadati</taxon>
        <taxon>Pseudomonadota</taxon>
        <taxon>Alphaproteobacteria</taxon>
        <taxon>Hyphomicrobiales</taxon>
        <taxon>Rhizobiaceae</taxon>
        <taxon>Rhizobium/Agrobacterium group</taxon>
        <taxon>Rhizobium</taxon>
    </lineage>
</organism>
<reference evidence="1 2" key="1">
    <citation type="submission" date="2017-03" db="EMBL/GenBank/DDBJ databases">
        <authorList>
            <person name="Safronova V.I."/>
            <person name="Sazanova A.L."/>
            <person name="Chirak E.R."/>
        </authorList>
    </citation>
    <scope>NUCLEOTIDE SEQUENCE [LARGE SCALE GENOMIC DNA]</scope>
    <source>
        <strain evidence="1 2">Tri-43</strain>
    </source>
</reference>